<dbReference type="GO" id="GO:0051539">
    <property type="term" value="F:4 iron, 4 sulfur cluster binding"/>
    <property type="evidence" value="ECO:0007669"/>
    <property type="project" value="TreeGrafter"/>
</dbReference>
<evidence type="ECO:0000256" key="3">
    <source>
        <dbReference type="ARBA" id="ARBA00022723"/>
    </source>
</evidence>
<reference evidence="11 12" key="1">
    <citation type="submission" date="2019-01" db="EMBL/GenBank/DDBJ databases">
        <title>Egibacter rhizosphaerae EGI 80759T.</title>
        <authorList>
            <person name="Chen D.-D."/>
            <person name="Tian Y."/>
            <person name="Jiao J.-Y."/>
            <person name="Zhang X.-T."/>
            <person name="Zhang Y.-G."/>
            <person name="Zhang Y."/>
            <person name="Xiao M."/>
            <person name="Shu W.-S."/>
            <person name="Li W.-J."/>
        </authorList>
    </citation>
    <scope>NUCLEOTIDE SEQUENCE [LARGE SCALE GENOMIC DNA]</scope>
    <source>
        <strain evidence="11 12">EGI 80759</strain>
    </source>
</reference>
<evidence type="ECO:0000256" key="5">
    <source>
        <dbReference type="ARBA" id="ARBA00022801"/>
    </source>
</evidence>
<organism evidence="11 12">
    <name type="scientific">Egibacter rhizosphaerae</name>
    <dbReference type="NCBI Taxonomy" id="1670831"/>
    <lineage>
        <taxon>Bacteria</taxon>
        <taxon>Bacillati</taxon>
        <taxon>Actinomycetota</taxon>
        <taxon>Nitriliruptoria</taxon>
        <taxon>Egibacterales</taxon>
        <taxon>Egibacteraceae</taxon>
        <taxon>Egibacter</taxon>
    </lineage>
</organism>
<dbReference type="InterPro" id="IPR044304">
    <property type="entry name" value="NUBPL-like"/>
</dbReference>
<keyword evidence="7 9" id="KW-0408">Iron</keyword>
<evidence type="ECO:0000256" key="1">
    <source>
        <dbReference type="ARBA" id="ARBA00007352"/>
    </source>
</evidence>
<sequence length="373" mass="39393">MANQDEVRRAVAELHDPLLDRPLGELAMVDGVRLDDGRAIIDVRLPVVGYPAAEVLRSRVVEAAAAVPGVDSAEVAWDVMSEEETAAVVSQVRPQAGSSGQQGGEPHIPFNDLDSDTKVFAVASGKGGVGKSSLTTNLAVALAERGQRVGILDADIWGYSIPRMLGVEGKPIALQDMVLPLMGHGVKVISIGFFLDEEKPVIWRGPMLHRALQQFLADVFWGELDFLLCDLPPGTGDIAISLAQMLPNADMLVVTTPQQAAQRVALRAGQTTAQTGMRVAGVVENMATFVAPDTGTEYAIFGEGGGALLATELGTDLLGSIPIDPRLREGADDGRPLVLSDPEAPASQRISEIADGLVKKKSSLVGKSLPLQF</sequence>
<dbReference type="PANTHER" id="PTHR42961">
    <property type="entry name" value="IRON-SULFUR PROTEIN NUBPL"/>
    <property type="match status" value="1"/>
</dbReference>
<dbReference type="HAMAP" id="MF_02040">
    <property type="entry name" value="Mrp_NBP35"/>
    <property type="match status" value="1"/>
</dbReference>
<evidence type="ECO:0000256" key="6">
    <source>
        <dbReference type="ARBA" id="ARBA00022840"/>
    </source>
</evidence>
<keyword evidence="8 9" id="KW-0411">Iron-sulfur</keyword>
<dbReference type="InterPro" id="IPR019591">
    <property type="entry name" value="Mrp/NBP35_ATP-bd"/>
</dbReference>
<dbReference type="Proteomes" id="UP000291469">
    <property type="component" value="Chromosome"/>
</dbReference>
<dbReference type="CDD" id="cd02037">
    <property type="entry name" value="Mrp_NBP35"/>
    <property type="match status" value="1"/>
</dbReference>
<evidence type="ECO:0000256" key="7">
    <source>
        <dbReference type="ARBA" id="ARBA00023004"/>
    </source>
</evidence>
<evidence type="ECO:0000313" key="11">
    <source>
        <dbReference type="EMBL" id="QBI21218.1"/>
    </source>
</evidence>
<keyword evidence="12" id="KW-1185">Reference proteome</keyword>
<evidence type="ECO:0000256" key="8">
    <source>
        <dbReference type="ARBA" id="ARBA00023014"/>
    </source>
</evidence>
<dbReference type="SUPFAM" id="SSF117916">
    <property type="entry name" value="Fe-S cluster assembly (FSCA) domain-like"/>
    <property type="match status" value="1"/>
</dbReference>
<evidence type="ECO:0000256" key="4">
    <source>
        <dbReference type="ARBA" id="ARBA00022741"/>
    </source>
</evidence>
<dbReference type="Pfam" id="PF01883">
    <property type="entry name" value="FeS_assembly_P"/>
    <property type="match status" value="1"/>
</dbReference>
<comment type="function">
    <text evidence="9">Binds and transfers iron-sulfur (Fe-S) clusters to target apoproteins. Can hydrolyze ATP.</text>
</comment>
<dbReference type="GO" id="GO:0016226">
    <property type="term" value="P:iron-sulfur cluster assembly"/>
    <property type="evidence" value="ECO:0007669"/>
    <property type="project" value="InterPro"/>
</dbReference>
<comment type="similarity">
    <text evidence="9">Belongs to the Mrp/NBP35 ATP-binding proteins family.</text>
</comment>
<dbReference type="InterPro" id="IPR002744">
    <property type="entry name" value="MIP18-like"/>
</dbReference>
<dbReference type="GO" id="GO:0140663">
    <property type="term" value="F:ATP-dependent FeS chaperone activity"/>
    <property type="evidence" value="ECO:0007669"/>
    <property type="project" value="InterPro"/>
</dbReference>
<dbReference type="AlphaFoldDB" id="A0A411YIW8"/>
<evidence type="ECO:0000256" key="9">
    <source>
        <dbReference type="HAMAP-Rule" id="MF_02040"/>
    </source>
</evidence>
<keyword evidence="4 9" id="KW-0547">Nucleotide-binding</keyword>
<comment type="similarity">
    <text evidence="2">In the C-terminal section; belongs to the Mrp/NBP35 ATP-binding proteins family.</text>
</comment>
<dbReference type="InterPro" id="IPR027417">
    <property type="entry name" value="P-loop_NTPase"/>
</dbReference>
<dbReference type="InterPro" id="IPR033756">
    <property type="entry name" value="YlxH/NBP35"/>
</dbReference>
<keyword evidence="6 9" id="KW-0067">ATP-binding</keyword>
<name>A0A411YIW8_9ACTN</name>
<dbReference type="OrthoDB" id="9809679at2"/>
<dbReference type="KEGG" id="erz:ER308_17685"/>
<gene>
    <name evidence="11" type="ORF">ER308_17685</name>
</gene>
<dbReference type="GO" id="GO:0046872">
    <property type="term" value="F:metal ion binding"/>
    <property type="evidence" value="ECO:0007669"/>
    <property type="project" value="UniProtKB-KW"/>
</dbReference>
<dbReference type="SUPFAM" id="SSF52540">
    <property type="entry name" value="P-loop containing nucleoside triphosphate hydrolases"/>
    <property type="match status" value="1"/>
</dbReference>
<evidence type="ECO:0000259" key="10">
    <source>
        <dbReference type="Pfam" id="PF01883"/>
    </source>
</evidence>
<dbReference type="RefSeq" id="WP_131156211.1">
    <property type="nucleotide sequence ID" value="NZ_CP036402.1"/>
</dbReference>
<dbReference type="GO" id="GO:0005524">
    <property type="term" value="F:ATP binding"/>
    <property type="evidence" value="ECO:0007669"/>
    <property type="project" value="UniProtKB-UniRule"/>
</dbReference>
<accession>A0A411YIW8</accession>
<dbReference type="Gene3D" id="3.40.50.300">
    <property type="entry name" value="P-loop containing nucleotide triphosphate hydrolases"/>
    <property type="match status" value="1"/>
</dbReference>
<evidence type="ECO:0000313" key="12">
    <source>
        <dbReference type="Proteomes" id="UP000291469"/>
    </source>
</evidence>
<keyword evidence="5 9" id="KW-0378">Hydrolase</keyword>
<dbReference type="PANTHER" id="PTHR42961:SF2">
    <property type="entry name" value="IRON-SULFUR PROTEIN NUBPL"/>
    <property type="match status" value="1"/>
</dbReference>
<feature type="binding site" evidence="9">
    <location>
        <begin position="125"/>
        <end position="132"/>
    </location>
    <ligand>
        <name>ATP</name>
        <dbReference type="ChEBI" id="CHEBI:30616"/>
    </ligand>
</feature>
<dbReference type="FunFam" id="3.40.50.300:FF:000304">
    <property type="entry name" value="Iron-sulfur cluster carrier protein"/>
    <property type="match status" value="1"/>
</dbReference>
<proteinExistence type="inferred from homology"/>
<dbReference type="Pfam" id="PF10609">
    <property type="entry name" value="ParA"/>
    <property type="match status" value="1"/>
</dbReference>
<comment type="similarity">
    <text evidence="1">In the N-terminal section; belongs to the MIP18 family.</text>
</comment>
<evidence type="ECO:0000256" key="2">
    <source>
        <dbReference type="ARBA" id="ARBA00008205"/>
    </source>
</evidence>
<dbReference type="InterPro" id="IPR034904">
    <property type="entry name" value="FSCA_dom_sf"/>
</dbReference>
<comment type="subunit">
    <text evidence="9">Homodimer.</text>
</comment>
<keyword evidence="3 9" id="KW-0479">Metal-binding</keyword>
<protein>
    <recommendedName>
        <fullName evidence="9">Iron-sulfur cluster carrier protein</fullName>
    </recommendedName>
</protein>
<feature type="domain" description="MIP18 family-like" evidence="10">
    <location>
        <begin position="5"/>
        <end position="75"/>
    </location>
</feature>
<dbReference type="EMBL" id="CP036402">
    <property type="protein sequence ID" value="QBI21218.1"/>
    <property type="molecule type" value="Genomic_DNA"/>
</dbReference>
<dbReference type="GO" id="GO:0016887">
    <property type="term" value="F:ATP hydrolysis activity"/>
    <property type="evidence" value="ECO:0007669"/>
    <property type="project" value="UniProtKB-UniRule"/>
</dbReference>
<dbReference type="Gene3D" id="3.30.300.130">
    <property type="entry name" value="Fe-S cluster assembly (FSCA)"/>
    <property type="match status" value="1"/>
</dbReference>